<keyword evidence="4 8" id="KW-0507">mRNA processing</keyword>
<feature type="compositionally biased region" description="Low complexity" evidence="9">
    <location>
        <begin position="133"/>
        <end position="144"/>
    </location>
</feature>
<dbReference type="Gene3D" id="3.20.100.10">
    <property type="entry name" value="mRNA triphosphatase Cet1-like"/>
    <property type="match status" value="1"/>
</dbReference>
<feature type="compositionally biased region" description="Basic and acidic residues" evidence="9">
    <location>
        <begin position="510"/>
        <end position="519"/>
    </location>
</feature>
<comment type="similarity">
    <text evidence="3 8">Belongs to the fungal TPase family.</text>
</comment>
<dbReference type="PANTHER" id="PTHR28118">
    <property type="entry name" value="POLYNUCLEOTIDE 5'-TRIPHOSPHATASE-RELATED"/>
    <property type="match status" value="1"/>
</dbReference>
<comment type="subcellular location">
    <subcellularLocation>
        <location evidence="2 8">Nucleus</location>
    </subcellularLocation>
</comment>
<evidence type="ECO:0000259" key="10">
    <source>
        <dbReference type="Pfam" id="PF02940"/>
    </source>
</evidence>
<proteinExistence type="inferred from homology"/>
<keyword evidence="12" id="KW-1185">Reference proteome</keyword>
<name>A0AAV9JJH3_9PEZI</name>
<dbReference type="InterPro" id="IPR037009">
    <property type="entry name" value="mRNA_triPase_Cet1_sf"/>
</dbReference>
<feature type="compositionally biased region" description="Polar residues" evidence="9">
    <location>
        <begin position="67"/>
        <end position="81"/>
    </location>
</feature>
<keyword evidence="5 8" id="KW-0378">Hydrolase</keyword>
<dbReference type="CDD" id="cd07470">
    <property type="entry name" value="CYTH-like_mRNA_RTPase"/>
    <property type="match status" value="1"/>
</dbReference>
<feature type="compositionally biased region" description="Polar residues" evidence="9">
    <location>
        <begin position="259"/>
        <end position="277"/>
    </location>
</feature>
<dbReference type="GO" id="GO:0140818">
    <property type="term" value="F:mRNA 5'-triphosphate monophosphatase activity"/>
    <property type="evidence" value="ECO:0007669"/>
    <property type="project" value="UniProtKB-EC"/>
</dbReference>
<protein>
    <recommendedName>
        <fullName evidence="8">mRNA-capping enzyme subunit beta</fullName>
        <ecNumber evidence="8">3.6.1.74</ecNumber>
    </recommendedName>
    <alternativeName>
        <fullName evidence="8">mRNA 5'-phosphatase</fullName>
    </alternativeName>
    <alternativeName>
        <fullName evidence="8">mRNA 5'-triphosphate monophosphatase</fullName>
    </alternativeName>
</protein>
<comment type="function">
    <text evidence="8">First step of mRNA capping. Converts the 5'-triphosphate end of a nascent mRNA chain into a diphosphate end.</text>
</comment>
<feature type="compositionally biased region" description="Basic and acidic residues" evidence="9">
    <location>
        <begin position="463"/>
        <end position="474"/>
    </location>
</feature>
<feature type="compositionally biased region" description="Polar residues" evidence="9">
    <location>
        <begin position="602"/>
        <end position="611"/>
    </location>
</feature>
<evidence type="ECO:0000256" key="5">
    <source>
        <dbReference type="ARBA" id="ARBA00022801"/>
    </source>
</evidence>
<keyword evidence="8" id="KW-0506">mRNA capping</keyword>
<dbReference type="AlphaFoldDB" id="A0AAV9JJH3"/>
<evidence type="ECO:0000313" key="11">
    <source>
        <dbReference type="EMBL" id="KAK4545554.1"/>
    </source>
</evidence>
<evidence type="ECO:0000256" key="7">
    <source>
        <dbReference type="ARBA" id="ARBA00047740"/>
    </source>
</evidence>
<evidence type="ECO:0000256" key="9">
    <source>
        <dbReference type="SAM" id="MobiDB-lite"/>
    </source>
</evidence>
<feature type="domain" description="mRNA triphosphatase Cet1-like" evidence="10">
    <location>
        <begin position="642"/>
        <end position="882"/>
    </location>
</feature>
<evidence type="ECO:0000256" key="2">
    <source>
        <dbReference type="ARBA" id="ARBA00004123"/>
    </source>
</evidence>
<dbReference type="Pfam" id="PF02940">
    <property type="entry name" value="mRNA_triPase"/>
    <property type="match status" value="1"/>
</dbReference>
<reference evidence="11 12" key="1">
    <citation type="submission" date="2021-11" db="EMBL/GenBank/DDBJ databases">
        <title>Black yeast isolated from Biological Soil Crust.</title>
        <authorList>
            <person name="Kurbessoian T."/>
        </authorList>
    </citation>
    <scope>NUCLEOTIDE SEQUENCE [LARGE SCALE GENOMIC DNA]</scope>
    <source>
        <strain evidence="11 12">CCFEE 5522</strain>
    </source>
</reference>
<feature type="compositionally biased region" description="Polar residues" evidence="9">
    <location>
        <begin position="228"/>
        <end position="240"/>
    </location>
</feature>
<dbReference type="EMBL" id="JAVFHQ010000019">
    <property type="protein sequence ID" value="KAK4545554.1"/>
    <property type="molecule type" value="Genomic_DNA"/>
</dbReference>
<evidence type="ECO:0000256" key="6">
    <source>
        <dbReference type="ARBA" id="ARBA00023242"/>
    </source>
</evidence>
<feature type="compositionally biased region" description="Low complexity" evidence="9">
    <location>
        <begin position="156"/>
        <end position="173"/>
    </location>
</feature>
<feature type="region of interest" description="Disordered" evidence="9">
    <location>
        <begin position="1"/>
        <end position="314"/>
    </location>
</feature>
<dbReference type="InterPro" id="IPR040343">
    <property type="entry name" value="Cet1/Ctl1"/>
</dbReference>
<organism evidence="11 12">
    <name type="scientific">Oleoguttula mirabilis</name>
    <dbReference type="NCBI Taxonomy" id="1507867"/>
    <lineage>
        <taxon>Eukaryota</taxon>
        <taxon>Fungi</taxon>
        <taxon>Dikarya</taxon>
        <taxon>Ascomycota</taxon>
        <taxon>Pezizomycotina</taxon>
        <taxon>Dothideomycetes</taxon>
        <taxon>Dothideomycetidae</taxon>
        <taxon>Mycosphaerellales</taxon>
        <taxon>Teratosphaeriaceae</taxon>
        <taxon>Oleoguttula</taxon>
    </lineage>
</organism>
<keyword evidence="6 8" id="KW-0539">Nucleus</keyword>
<comment type="cofactor">
    <cofactor evidence="1 8">
        <name>Mg(2+)</name>
        <dbReference type="ChEBI" id="CHEBI:18420"/>
    </cofactor>
</comment>
<feature type="compositionally biased region" description="Low complexity" evidence="9">
    <location>
        <begin position="89"/>
        <end position="118"/>
    </location>
</feature>
<evidence type="ECO:0000256" key="8">
    <source>
        <dbReference type="RuleBase" id="RU367053"/>
    </source>
</evidence>
<evidence type="ECO:0000256" key="4">
    <source>
        <dbReference type="ARBA" id="ARBA00022664"/>
    </source>
</evidence>
<accession>A0AAV9JJH3</accession>
<dbReference type="PANTHER" id="PTHR28118:SF1">
    <property type="entry name" value="POLYNUCLEOTIDE 5'-TRIPHOSPHATASE CTL1-RELATED"/>
    <property type="match status" value="1"/>
</dbReference>
<feature type="region of interest" description="Disordered" evidence="9">
    <location>
        <begin position="494"/>
        <end position="537"/>
    </location>
</feature>
<comment type="subunit">
    <text evidence="8">Heterodimer. The mRNA-capping enzyme is composed of two separate chains alpha and beta, respectively a mRNA guanylyltransferase and an mRNA 5'-triphosphate monophosphatase.</text>
</comment>
<evidence type="ECO:0000313" key="12">
    <source>
        <dbReference type="Proteomes" id="UP001324427"/>
    </source>
</evidence>
<dbReference type="EC" id="3.6.1.74" evidence="8"/>
<feature type="region of interest" description="Disordered" evidence="9">
    <location>
        <begin position="419"/>
        <end position="478"/>
    </location>
</feature>
<dbReference type="GO" id="GO:0004651">
    <property type="term" value="F:polynucleotide 5'-phosphatase activity"/>
    <property type="evidence" value="ECO:0007669"/>
    <property type="project" value="UniProtKB-UniRule"/>
</dbReference>
<feature type="compositionally biased region" description="Polar residues" evidence="9">
    <location>
        <begin position="18"/>
        <end position="33"/>
    </location>
</feature>
<feature type="region of interest" description="Disordered" evidence="9">
    <location>
        <begin position="553"/>
        <end position="616"/>
    </location>
</feature>
<comment type="catalytic activity">
    <reaction evidence="7">
        <text>a 5'-end triphospho-ribonucleoside in mRNA + H2O = a 5'-end diphospho-ribonucleoside in mRNA + phosphate + H(+)</text>
        <dbReference type="Rhea" id="RHEA:67004"/>
        <dbReference type="Rhea" id="RHEA-COMP:17164"/>
        <dbReference type="Rhea" id="RHEA-COMP:17165"/>
        <dbReference type="ChEBI" id="CHEBI:15377"/>
        <dbReference type="ChEBI" id="CHEBI:15378"/>
        <dbReference type="ChEBI" id="CHEBI:43474"/>
        <dbReference type="ChEBI" id="CHEBI:167616"/>
        <dbReference type="ChEBI" id="CHEBI:167618"/>
        <dbReference type="EC" id="3.6.1.74"/>
    </reaction>
    <physiologicalReaction direction="left-to-right" evidence="7">
        <dbReference type="Rhea" id="RHEA:67005"/>
    </physiologicalReaction>
</comment>
<evidence type="ECO:0000256" key="3">
    <source>
        <dbReference type="ARBA" id="ARBA00006345"/>
    </source>
</evidence>
<feature type="compositionally biased region" description="Polar residues" evidence="9">
    <location>
        <begin position="301"/>
        <end position="314"/>
    </location>
</feature>
<dbReference type="GO" id="GO:0006370">
    <property type="term" value="P:7-methylguanosine mRNA capping"/>
    <property type="evidence" value="ECO:0007669"/>
    <property type="project" value="UniProtKB-UniRule"/>
</dbReference>
<dbReference type="GO" id="GO:0031533">
    <property type="term" value="C:mRNA capping enzyme complex"/>
    <property type="evidence" value="ECO:0007669"/>
    <property type="project" value="UniProtKB-UniRule"/>
</dbReference>
<comment type="caution">
    <text evidence="11">The sequence shown here is derived from an EMBL/GenBank/DDBJ whole genome shotgun (WGS) entry which is preliminary data.</text>
</comment>
<gene>
    <name evidence="11" type="ORF">LTR36_002904</name>
</gene>
<sequence>MDLLSMLNDGPAPEKRPSQASQPDVHRPTSQVVPLTPGANGRPMYGSQPSTQPTPPYGPPSAAAPVSRQSTGLTPLQTPSQGPGGVQYPFPSQQQQQPLQSPASAHPPGQQYQPYGPYSATTPGARPPSHTFQYPQPSPTQYQQHAIPPGVHAHHTSSLSPTPPSHHSQTPHSVRQSPLDVLSQGQHQPPPQQQYYQHSQPSTPLGPPPLHYQRTPYNGPQDIHSPYHQRTLSGTSNGIISGSPAHHHPSIGNLVDSPSAYNRHSPQLRRTSDYLSQQERERSLSVSPKTKVFPRAPSLGSRHSSQQDMYPTSARSSLQHQHSAGVAALVETPGHVHQPIQFSHQTVAQPPPIHSQPSQVAKDPTLSAQTPHSAAPYIIPDVSLSAHPNNQQPHVQPPAIQHQPQRMDMNHLLTPAHSVVSMDGAGDGTLPQAKQRKQQENSIFMKPSPKPKKPAVAPAPPPSERRSTPEHRPGAAETVAVTRADQHQQLHNDAPAHAVVKEPSAPKATRAPESKKRPAESALPAEGPPAKRGRTQKFTERPIWARLARTNPNFNAQLNGAPQGRPQQPPKANGVLAVTPAPAQQQHQMPPQPNGHLPRAGGSNTEAQPWMQNPPLDNDLIDARQLFGQWEKSIRWQQPHVDIEKAVMDWLYMQLKDLHDVDDPAECVIEIEAKIGRIIGKDDGVRVQLPVLSATVLEERWAKQKTRFESQMEEPEHKSMNEFLNLAIKDTLQKGRVAMQYDHPRETDSFQPLSAVGIQALPQAFRNRKLAPGREMRLRTSTDYKTKNVTARIVKYHVADLHIFNPRHDYDCRISINLEANMNRPELAPFHELVEPPGTSNNFDSPERRKDRLSYKHLAYSIDLTRVDVKGSPAKYELELEVDAQVLREQIRAMDEGRGSFGFQTVVSGFLDNATYLMRQKPVAAGQGQQ</sequence>
<feature type="compositionally biased region" description="Low complexity" evidence="9">
    <location>
        <begin position="580"/>
        <end position="589"/>
    </location>
</feature>
<evidence type="ECO:0000256" key="1">
    <source>
        <dbReference type="ARBA" id="ARBA00001946"/>
    </source>
</evidence>
<dbReference type="InterPro" id="IPR004206">
    <property type="entry name" value="mRNA_triPase_Cet1"/>
</dbReference>
<dbReference type="InterPro" id="IPR033469">
    <property type="entry name" value="CYTH-like_dom_sf"/>
</dbReference>
<feature type="region of interest" description="Disordered" evidence="9">
    <location>
        <begin position="347"/>
        <end position="371"/>
    </location>
</feature>
<dbReference type="SUPFAM" id="SSF55154">
    <property type="entry name" value="CYTH-like phosphatases"/>
    <property type="match status" value="1"/>
</dbReference>
<feature type="compositionally biased region" description="Low complexity" evidence="9">
    <location>
        <begin position="193"/>
        <end position="202"/>
    </location>
</feature>
<dbReference type="Proteomes" id="UP001324427">
    <property type="component" value="Unassembled WGS sequence"/>
</dbReference>